<dbReference type="PANTHER" id="PTHR30294:SF29">
    <property type="entry name" value="MULTIDRUG ABC TRANSPORTER PERMEASE YBHS-RELATED"/>
    <property type="match status" value="1"/>
</dbReference>
<gene>
    <name evidence="8" type="ORF">SAMN04488087_2274</name>
</gene>
<evidence type="ECO:0000256" key="1">
    <source>
        <dbReference type="ARBA" id="ARBA00004651"/>
    </source>
</evidence>
<evidence type="ECO:0000256" key="3">
    <source>
        <dbReference type="ARBA" id="ARBA00022692"/>
    </source>
</evidence>
<keyword evidence="5 6" id="KW-0472">Membrane</keyword>
<dbReference type="PANTHER" id="PTHR30294">
    <property type="entry name" value="MEMBRANE COMPONENT OF ABC TRANSPORTER YHHJ-RELATED"/>
    <property type="match status" value="1"/>
</dbReference>
<keyword evidence="2" id="KW-1003">Cell membrane</keyword>
<evidence type="ECO:0000256" key="6">
    <source>
        <dbReference type="SAM" id="Phobius"/>
    </source>
</evidence>
<feature type="transmembrane region" description="Helical" evidence="6">
    <location>
        <begin position="54"/>
        <end position="72"/>
    </location>
</feature>
<name>A0A1M6WCD0_9BACT</name>
<dbReference type="GO" id="GO:0140359">
    <property type="term" value="F:ABC-type transporter activity"/>
    <property type="evidence" value="ECO:0007669"/>
    <property type="project" value="InterPro"/>
</dbReference>
<evidence type="ECO:0000256" key="5">
    <source>
        <dbReference type="ARBA" id="ARBA00023136"/>
    </source>
</evidence>
<dbReference type="Pfam" id="PF12698">
    <property type="entry name" value="ABC2_membrane_3"/>
    <property type="match status" value="1"/>
</dbReference>
<feature type="transmembrane region" description="Helical" evidence="6">
    <location>
        <begin position="212"/>
        <end position="231"/>
    </location>
</feature>
<feature type="transmembrane region" description="Helical" evidence="6">
    <location>
        <begin position="21"/>
        <end position="42"/>
    </location>
</feature>
<dbReference type="EMBL" id="FRAU01000008">
    <property type="protein sequence ID" value="SHK91344.1"/>
    <property type="molecule type" value="Genomic_DNA"/>
</dbReference>
<keyword evidence="9" id="KW-1185">Reference proteome</keyword>
<evidence type="ECO:0000256" key="4">
    <source>
        <dbReference type="ARBA" id="ARBA00022989"/>
    </source>
</evidence>
<dbReference type="RefSeq" id="WP_072716090.1">
    <property type="nucleotide sequence ID" value="NZ_FRAU01000008.1"/>
</dbReference>
<evidence type="ECO:0000256" key="2">
    <source>
        <dbReference type="ARBA" id="ARBA00022475"/>
    </source>
</evidence>
<keyword evidence="4 6" id="KW-1133">Transmembrane helix</keyword>
<dbReference type="InterPro" id="IPR051449">
    <property type="entry name" value="ABC-2_transporter_component"/>
</dbReference>
<accession>A0A1M6WCD0</accession>
<proteinExistence type="predicted"/>
<feature type="transmembrane region" description="Helical" evidence="6">
    <location>
        <begin position="93"/>
        <end position="122"/>
    </location>
</feature>
<evidence type="ECO:0000313" key="9">
    <source>
        <dbReference type="Proteomes" id="UP000185812"/>
    </source>
</evidence>
<dbReference type="STRING" id="633813.SAMN04488087_2274"/>
<dbReference type="OrthoDB" id="9794512at2"/>
<reference evidence="9" key="1">
    <citation type="submission" date="2016-11" db="EMBL/GenBank/DDBJ databases">
        <authorList>
            <person name="Varghese N."/>
            <person name="Submissions S."/>
        </authorList>
    </citation>
    <scope>NUCLEOTIDE SEQUENCE [LARGE SCALE GENOMIC DNA]</scope>
    <source>
        <strain evidence="9">DSM 22212</strain>
    </source>
</reference>
<evidence type="ECO:0000259" key="7">
    <source>
        <dbReference type="Pfam" id="PF12698"/>
    </source>
</evidence>
<dbReference type="InterPro" id="IPR013525">
    <property type="entry name" value="ABC2_TM"/>
</dbReference>
<organism evidence="8 9">
    <name type="scientific">Rhodothermus profundi</name>
    <dbReference type="NCBI Taxonomy" id="633813"/>
    <lineage>
        <taxon>Bacteria</taxon>
        <taxon>Pseudomonadati</taxon>
        <taxon>Rhodothermota</taxon>
        <taxon>Rhodothermia</taxon>
        <taxon>Rhodothermales</taxon>
        <taxon>Rhodothermaceae</taxon>
        <taxon>Rhodothermus</taxon>
    </lineage>
</organism>
<dbReference type="GO" id="GO:0005886">
    <property type="term" value="C:plasma membrane"/>
    <property type="evidence" value="ECO:0007669"/>
    <property type="project" value="UniProtKB-SubCell"/>
</dbReference>
<dbReference type="Proteomes" id="UP000185812">
    <property type="component" value="Unassembled WGS sequence"/>
</dbReference>
<feature type="transmembrane region" description="Helical" evidence="6">
    <location>
        <begin position="134"/>
        <end position="152"/>
    </location>
</feature>
<feature type="domain" description="ABC-2 type transporter transmembrane" evidence="7">
    <location>
        <begin position="50"/>
        <end position="193"/>
    </location>
</feature>
<keyword evidence="3 6" id="KW-0812">Transmembrane</keyword>
<feature type="transmembrane region" description="Helical" evidence="6">
    <location>
        <begin position="159"/>
        <end position="175"/>
    </location>
</feature>
<protein>
    <submittedName>
        <fullName evidence="8">ABC-2 type transport system permease protein</fullName>
    </submittedName>
</protein>
<evidence type="ECO:0000313" key="8">
    <source>
        <dbReference type="EMBL" id="SHK91344.1"/>
    </source>
</evidence>
<dbReference type="AlphaFoldDB" id="A0A1M6WCD0"/>
<sequence>MREIWILTRRELRAFFDSPSAYIVLSVFLLITGWFFGNSLFVENVASLRSVFDLAPVLFMFFIPALTMGTFAEERRAGTIELLLTLPVRDGQVIVAKLLSVVTVLLVALALTGIYVLTLAVLGDPDNGATLGGYLGLALLGLSCSALGLLASSLTRNQIVAFILGFAMIFGLYLLDKVTIFVPGWLAPILEYLSIDFHYRNLMRGVIDSRDVLYYLSLTVFAGLLTAYHLARRPE</sequence>
<comment type="subcellular location">
    <subcellularLocation>
        <location evidence="1">Cell membrane</location>
        <topology evidence="1">Multi-pass membrane protein</topology>
    </subcellularLocation>
</comment>